<dbReference type="PANTHER" id="PTHR30619">
    <property type="entry name" value="DNA INTERNALIZATION/COMPETENCE PROTEIN COMEC/REC2"/>
    <property type="match status" value="1"/>
</dbReference>
<reference evidence="4" key="2">
    <citation type="submission" date="2021-04" db="EMBL/GenBank/DDBJ databases">
        <authorList>
            <person name="Gilroy R."/>
        </authorList>
    </citation>
    <scope>NUCLEOTIDE SEQUENCE</scope>
    <source>
        <strain evidence="4">ChiSjej1B19-8411</strain>
    </source>
</reference>
<dbReference type="CDD" id="cd07731">
    <property type="entry name" value="ComA-like_MBL-fold"/>
    <property type="match status" value="1"/>
</dbReference>
<comment type="caution">
    <text evidence="4">The sequence shown here is derived from an EMBL/GenBank/DDBJ whole genome shotgun (WGS) entry which is preliminary data.</text>
</comment>
<accession>A0A9D2B1Y2</accession>
<evidence type="ECO:0000313" key="5">
    <source>
        <dbReference type="Proteomes" id="UP000886817"/>
    </source>
</evidence>
<feature type="compositionally biased region" description="Basic and acidic residues" evidence="1">
    <location>
        <begin position="363"/>
        <end position="379"/>
    </location>
</feature>
<dbReference type="InterPro" id="IPR052159">
    <property type="entry name" value="Competence_DNA_uptake"/>
</dbReference>
<dbReference type="InterPro" id="IPR001279">
    <property type="entry name" value="Metallo-B-lactamas"/>
</dbReference>
<gene>
    <name evidence="4" type="ORF">IAA45_02305</name>
</gene>
<dbReference type="Pfam" id="PF00753">
    <property type="entry name" value="Lactamase_B"/>
    <property type="match status" value="1"/>
</dbReference>
<dbReference type="InterPro" id="IPR035681">
    <property type="entry name" value="ComA-like_MBL"/>
</dbReference>
<sequence>MLLFLGIFSAAGASAHTAAAGTSQNTERTTAHSRVSEQESENTDMAVHFLDVGQGLSILVQSGGQNLLYDGGDRSASSFVVSYLKKQNVETIDYLIASHYDSDHISGLVGCLNAFETKQVIGPDYQQDSSIYRSFQKAVSKEGLRIRHPEPGNSYSFGTGSFTILAPEETGSNDNDNSVVIRLENGDSSFLFTGDAEADSEKTMCQSDLELECDVLCLGHHGSATATSWDFLRETVPEYAVISCGTGNSYGHPHKDTMDKLQDMEIPVFRTDLQGTVIAVSDGEDITWNQEPCNDYSPGEDSDQGTVPSSASQKTAASTPVPAAPEPTQDTVGTMVWLSATGSKYHRIPDCGNMNPDTARQISRSEAESRGYEPCKKCF</sequence>
<dbReference type="EMBL" id="DXEX01000059">
    <property type="protein sequence ID" value="HIX58537.1"/>
    <property type="molecule type" value="Genomic_DNA"/>
</dbReference>
<protein>
    <submittedName>
        <fullName evidence="4">MBL fold metallo-hydrolase</fullName>
    </submittedName>
</protein>
<evidence type="ECO:0000313" key="4">
    <source>
        <dbReference type="EMBL" id="HIX58537.1"/>
    </source>
</evidence>
<proteinExistence type="predicted"/>
<dbReference type="PANTHER" id="PTHR30619:SF7">
    <property type="entry name" value="BETA-LACTAMASE DOMAIN PROTEIN"/>
    <property type="match status" value="1"/>
</dbReference>
<dbReference type="Proteomes" id="UP000886817">
    <property type="component" value="Unassembled WGS sequence"/>
</dbReference>
<dbReference type="Gene3D" id="3.60.15.10">
    <property type="entry name" value="Ribonuclease Z/Hydroxyacylglutathione hydrolase-like"/>
    <property type="match status" value="1"/>
</dbReference>
<organism evidence="4 5">
    <name type="scientific">Candidatus Blautia gallistercoris</name>
    <dbReference type="NCBI Taxonomy" id="2838490"/>
    <lineage>
        <taxon>Bacteria</taxon>
        <taxon>Bacillati</taxon>
        <taxon>Bacillota</taxon>
        <taxon>Clostridia</taxon>
        <taxon>Lachnospirales</taxon>
        <taxon>Lachnospiraceae</taxon>
        <taxon>Blautia</taxon>
    </lineage>
</organism>
<feature type="region of interest" description="Disordered" evidence="1">
    <location>
        <begin position="19"/>
        <end position="41"/>
    </location>
</feature>
<evidence type="ECO:0000256" key="2">
    <source>
        <dbReference type="SAM" id="SignalP"/>
    </source>
</evidence>
<feature type="domain" description="Metallo-beta-lactamase" evidence="3">
    <location>
        <begin position="54"/>
        <end position="246"/>
    </location>
</feature>
<feature type="region of interest" description="Disordered" evidence="1">
    <location>
        <begin position="288"/>
        <end position="332"/>
    </location>
</feature>
<keyword evidence="2" id="KW-0732">Signal</keyword>
<evidence type="ECO:0000256" key="1">
    <source>
        <dbReference type="SAM" id="MobiDB-lite"/>
    </source>
</evidence>
<dbReference type="SUPFAM" id="SSF56281">
    <property type="entry name" value="Metallo-hydrolase/oxidoreductase"/>
    <property type="match status" value="1"/>
</dbReference>
<feature type="compositionally biased region" description="Polar residues" evidence="1">
    <location>
        <begin position="304"/>
        <end position="318"/>
    </location>
</feature>
<dbReference type="SMART" id="SM00849">
    <property type="entry name" value="Lactamase_B"/>
    <property type="match status" value="1"/>
</dbReference>
<feature type="region of interest" description="Disordered" evidence="1">
    <location>
        <begin position="359"/>
        <end position="379"/>
    </location>
</feature>
<evidence type="ECO:0000259" key="3">
    <source>
        <dbReference type="SMART" id="SM00849"/>
    </source>
</evidence>
<dbReference type="AlphaFoldDB" id="A0A9D2B1Y2"/>
<feature type="chain" id="PRO_5038636453" evidence="2">
    <location>
        <begin position="21"/>
        <end position="379"/>
    </location>
</feature>
<reference evidence="4" key="1">
    <citation type="journal article" date="2021" name="PeerJ">
        <title>Extensive microbial diversity within the chicken gut microbiome revealed by metagenomics and culture.</title>
        <authorList>
            <person name="Gilroy R."/>
            <person name="Ravi A."/>
            <person name="Getino M."/>
            <person name="Pursley I."/>
            <person name="Horton D.L."/>
            <person name="Alikhan N.F."/>
            <person name="Baker D."/>
            <person name="Gharbi K."/>
            <person name="Hall N."/>
            <person name="Watson M."/>
            <person name="Adriaenssens E.M."/>
            <person name="Foster-Nyarko E."/>
            <person name="Jarju S."/>
            <person name="Secka A."/>
            <person name="Antonio M."/>
            <person name="Oren A."/>
            <person name="Chaudhuri R.R."/>
            <person name="La Ragione R."/>
            <person name="Hildebrand F."/>
            <person name="Pallen M.J."/>
        </authorList>
    </citation>
    <scope>NUCLEOTIDE SEQUENCE</scope>
    <source>
        <strain evidence="4">ChiSjej1B19-8411</strain>
    </source>
</reference>
<feature type="signal peptide" evidence="2">
    <location>
        <begin position="1"/>
        <end position="20"/>
    </location>
</feature>
<dbReference type="InterPro" id="IPR036866">
    <property type="entry name" value="RibonucZ/Hydroxyglut_hydro"/>
</dbReference>
<name>A0A9D2B1Y2_9FIRM</name>